<gene>
    <name evidence="20" type="ORF">MCOR_28915</name>
</gene>
<reference evidence="20 21" key="1">
    <citation type="submission" date="2020-06" db="EMBL/GenBank/DDBJ databases">
        <authorList>
            <person name="Li R."/>
            <person name="Bekaert M."/>
        </authorList>
    </citation>
    <scope>NUCLEOTIDE SEQUENCE [LARGE SCALE GENOMIC DNA]</scope>
    <source>
        <strain evidence="21">wild</strain>
    </source>
</reference>
<evidence type="ECO:0000256" key="10">
    <source>
        <dbReference type="ARBA" id="ARBA00023140"/>
    </source>
</evidence>
<feature type="domain" description="Peroxisome membrane anchor protein Pex14p N-terminal" evidence="19">
    <location>
        <begin position="23"/>
        <end position="66"/>
    </location>
</feature>
<keyword evidence="7" id="KW-0007">Acetylation</keyword>
<evidence type="ECO:0000256" key="3">
    <source>
        <dbReference type="ARBA" id="ARBA00022553"/>
    </source>
</evidence>
<comment type="subcellular location">
    <subcellularLocation>
        <location evidence="12">Endomembrane system</location>
        <topology evidence="12">Single-pass membrane protein</topology>
    </subcellularLocation>
    <subcellularLocation>
        <location evidence="13 16">Peroxisome membrane</location>
    </subcellularLocation>
</comment>
<dbReference type="Proteomes" id="UP000507470">
    <property type="component" value="Unassembled WGS sequence"/>
</dbReference>
<sequence>MTDETNRKVELSKDVLAPADGPREELISTAIKFLQNPKVQQSPVSQRKAFLERKGLTKEEIELAIERSGIPSDKPTQVYPPQPPGIQAPIPGAVVPYQQSVYQPQPPGIQAPIPGAVVPYQQSAPPVGTLVKIRDVLHTIALIGGLSYAAYKFFKEYLLPWILGKPKTEDRLNKVENMVIELQKNIVETLSKIQLTLTSMQETMSTNQEKVQAISHEVYSQRSSTAMSNINESQFATEMKSELQTVKGLLLNRRQFPPTPSSSSLPAWQFSQTATPMSKSNMVKPSGDATPVSEPSGDAAIASEPSGDATLVSEEACLNQNKNDRTDAENNEEVKVNFSLEETTNVDMLDASQPIKPEASDILNQSEDTEDNLQMKSNGENDNKEEVD</sequence>
<dbReference type="Pfam" id="PF04695">
    <property type="entry name" value="Pex14_N"/>
    <property type="match status" value="1"/>
</dbReference>
<comment type="subunit">
    <text evidence="15">Interacts with PEX13; forming the PEX13-PEX14 docking complex. Interacts with PEX5 (via WxxxF/Y motifs). Interacts with PEX19. Interacts with tubulin.</text>
</comment>
<keyword evidence="3" id="KW-0597">Phosphoprotein</keyword>
<evidence type="ECO:0000313" key="20">
    <source>
        <dbReference type="EMBL" id="CAC5394123.1"/>
    </source>
</evidence>
<evidence type="ECO:0000256" key="14">
    <source>
        <dbReference type="ARBA" id="ARBA00055057"/>
    </source>
</evidence>
<comment type="similarity">
    <text evidence="1 16">Belongs to the peroxin-14 family.</text>
</comment>
<feature type="region of interest" description="Disordered" evidence="18">
    <location>
        <begin position="345"/>
        <end position="388"/>
    </location>
</feature>
<keyword evidence="21" id="KW-1185">Reference proteome</keyword>
<evidence type="ECO:0000256" key="7">
    <source>
        <dbReference type="ARBA" id="ARBA00022990"/>
    </source>
</evidence>
<evidence type="ECO:0000256" key="4">
    <source>
        <dbReference type="ARBA" id="ARBA00022692"/>
    </source>
</evidence>
<evidence type="ECO:0000256" key="1">
    <source>
        <dbReference type="ARBA" id="ARBA00005443"/>
    </source>
</evidence>
<dbReference type="Gene3D" id="1.10.10.10">
    <property type="entry name" value="Winged helix-like DNA-binding domain superfamily/Winged helix DNA-binding domain"/>
    <property type="match status" value="1"/>
</dbReference>
<evidence type="ECO:0000256" key="2">
    <source>
        <dbReference type="ARBA" id="ARBA00022448"/>
    </source>
</evidence>
<dbReference type="EMBL" id="CACVKT020005259">
    <property type="protein sequence ID" value="CAC5394123.1"/>
    <property type="molecule type" value="Genomic_DNA"/>
</dbReference>
<evidence type="ECO:0000256" key="17">
    <source>
        <dbReference type="SAM" id="Coils"/>
    </source>
</evidence>
<comment type="function">
    <text evidence="14">Component of the PEX13-PEX14 docking complex, a translocon channel that specifically mediates the import of peroxisomal cargo proteins bound to PEX5 receptor. The PEX13-PEX14 docking complex forms a large import pore which can be opened to a diameter of about 9 nm. Mechanistically, PEX5 receptor along with cargo proteins associates with the PEX14 subunit of the PEX13-PEX14 docking complex in the cytosol, leading to the insertion of the receptor into the organelle membrane with the concomitant translocation of the cargo into the peroxisome matrix. Plays a key role for peroxisome movement through a direct interaction with tubulin.</text>
</comment>
<evidence type="ECO:0000256" key="5">
    <source>
        <dbReference type="ARBA" id="ARBA00022927"/>
    </source>
</evidence>
<name>A0A6J8CCE2_MYTCO</name>
<evidence type="ECO:0000256" key="6">
    <source>
        <dbReference type="ARBA" id="ARBA00022989"/>
    </source>
</evidence>
<feature type="region of interest" description="Disordered" evidence="18">
    <location>
        <begin position="276"/>
        <end position="309"/>
    </location>
</feature>
<organism evidence="20 21">
    <name type="scientific">Mytilus coruscus</name>
    <name type="common">Sea mussel</name>
    <dbReference type="NCBI Taxonomy" id="42192"/>
    <lineage>
        <taxon>Eukaryota</taxon>
        <taxon>Metazoa</taxon>
        <taxon>Spiralia</taxon>
        <taxon>Lophotrochozoa</taxon>
        <taxon>Mollusca</taxon>
        <taxon>Bivalvia</taxon>
        <taxon>Autobranchia</taxon>
        <taxon>Pteriomorphia</taxon>
        <taxon>Mytilida</taxon>
        <taxon>Mytiloidea</taxon>
        <taxon>Mytilidae</taxon>
        <taxon>Mytilinae</taxon>
        <taxon>Mytilus</taxon>
    </lineage>
</organism>
<keyword evidence="9 16" id="KW-0472">Membrane</keyword>
<evidence type="ECO:0000256" key="8">
    <source>
        <dbReference type="ARBA" id="ARBA00023010"/>
    </source>
</evidence>
<dbReference type="InterPro" id="IPR036388">
    <property type="entry name" value="WH-like_DNA-bd_sf"/>
</dbReference>
<evidence type="ECO:0000259" key="19">
    <source>
        <dbReference type="Pfam" id="PF04695"/>
    </source>
</evidence>
<evidence type="ECO:0000256" key="15">
    <source>
        <dbReference type="ARBA" id="ARBA00065694"/>
    </source>
</evidence>
<keyword evidence="4" id="KW-0812">Transmembrane</keyword>
<evidence type="ECO:0000256" key="11">
    <source>
        <dbReference type="ARBA" id="ARBA00029502"/>
    </source>
</evidence>
<protein>
    <recommendedName>
        <fullName evidence="11 16">Peroxisomal membrane protein PEX14</fullName>
    </recommendedName>
    <alternativeName>
        <fullName evidence="16">Peroxin-14</fullName>
    </alternativeName>
</protein>
<dbReference type="GO" id="GO:0012505">
    <property type="term" value="C:endomembrane system"/>
    <property type="evidence" value="ECO:0007669"/>
    <property type="project" value="UniProtKB-SubCell"/>
</dbReference>
<dbReference type="OrthoDB" id="441517at2759"/>
<accession>A0A6J8CCE2</accession>
<proteinExistence type="inferred from homology"/>
<dbReference type="InterPro" id="IPR006785">
    <property type="entry name" value="Pex14_N"/>
</dbReference>
<dbReference type="GO" id="GO:0005102">
    <property type="term" value="F:signaling receptor binding"/>
    <property type="evidence" value="ECO:0007669"/>
    <property type="project" value="TreeGrafter"/>
</dbReference>
<evidence type="ECO:0000256" key="16">
    <source>
        <dbReference type="RuleBase" id="RU367032"/>
    </source>
</evidence>
<evidence type="ECO:0000313" key="21">
    <source>
        <dbReference type="Proteomes" id="UP000507470"/>
    </source>
</evidence>
<keyword evidence="17" id="KW-0175">Coiled coil</keyword>
<dbReference type="GO" id="GO:0005778">
    <property type="term" value="C:peroxisomal membrane"/>
    <property type="evidence" value="ECO:0007669"/>
    <property type="project" value="UniProtKB-SubCell"/>
</dbReference>
<feature type="compositionally biased region" description="Polar residues" evidence="18">
    <location>
        <begin position="362"/>
        <end position="378"/>
    </location>
</feature>
<dbReference type="PANTHER" id="PTHR23058:SF0">
    <property type="entry name" value="PEROXISOMAL MEMBRANE PROTEIN PEX14"/>
    <property type="match status" value="1"/>
</dbReference>
<dbReference type="GO" id="GO:0016560">
    <property type="term" value="P:protein import into peroxisome matrix, docking"/>
    <property type="evidence" value="ECO:0007669"/>
    <property type="project" value="UniProtKB-UniRule"/>
</dbReference>
<keyword evidence="6" id="KW-1133">Transmembrane helix</keyword>
<keyword evidence="5 16" id="KW-0653">Protein transport</keyword>
<keyword evidence="8" id="KW-0811">Translocation</keyword>
<dbReference type="InterPro" id="IPR025655">
    <property type="entry name" value="PEX14"/>
</dbReference>
<evidence type="ECO:0000256" key="18">
    <source>
        <dbReference type="SAM" id="MobiDB-lite"/>
    </source>
</evidence>
<evidence type="ECO:0000256" key="13">
    <source>
        <dbReference type="ARBA" id="ARBA00046271"/>
    </source>
</evidence>
<evidence type="ECO:0000256" key="9">
    <source>
        <dbReference type="ARBA" id="ARBA00023136"/>
    </source>
</evidence>
<keyword evidence="2 16" id="KW-0813">Transport</keyword>
<dbReference type="AlphaFoldDB" id="A0A6J8CCE2"/>
<feature type="coiled-coil region" evidence="17">
    <location>
        <begin position="165"/>
        <end position="192"/>
    </location>
</feature>
<dbReference type="FunFam" id="1.10.10.10:FF:000296">
    <property type="entry name" value="Peroxisomal membrane protein PEX14"/>
    <property type="match status" value="1"/>
</dbReference>
<dbReference type="GO" id="GO:1990429">
    <property type="term" value="C:peroxisomal importomer complex"/>
    <property type="evidence" value="ECO:0007669"/>
    <property type="project" value="TreeGrafter"/>
</dbReference>
<dbReference type="PANTHER" id="PTHR23058">
    <property type="entry name" value="PEROXISOMAL MEMBRANE PROTEIN PEX14"/>
    <property type="match status" value="1"/>
</dbReference>
<keyword evidence="10 16" id="KW-0576">Peroxisome</keyword>
<evidence type="ECO:0000256" key="12">
    <source>
        <dbReference type="ARBA" id="ARBA00037847"/>
    </source>
</evidence>
<feature type="compositionally biased region" description="Basic and acidic residues" evidence="18">
    <location>
        <begin position="379"/>
        <end position="388"/>
    </location>
</feature>